<evidence type="ECO:0000256" key="4">
    <source>
        <dbReference type="ARBA" id="ARBA00022840"/>
    </source>
</evidence>
<dbReference type="Pfam" id="PF00005">
    <property type="entry name" value="ABC_tran"/>
    <property type="match status" value="1"/>
</dbReference>
<feature type="domain" description="ABC transporter" evidence="5">
    <location>
        <begin position="81"/>
        <end position="319"/>
    </location>
</feature>
<sequence length="339" mass="37223">MTERELYDFLTTAALGDILVRYPLARDFLSNIRVREIPPEMRLEALLAALDDTVADEFGLRKEDIPYQLCRFLLSVTPGQAREASVSSLTILGGRNKSGEAENVTLTLARGEVAAVVGPTGSGKSRLLADIECLAQRDTPTGRQVLVNGQEVPDETRFDMDGKLVAQLSQNMNFVMDMSVREFLEMHARSRFSEDVDKTVALCMACANNLAGEQFSCDTKVTQLSGGQSRALMIADTAYMSVSPLVLIDEIENAGIDRKKAIRVLTKNDKIVLIATHDPLLALNAGKRIVIKNGGIFKVIETTPEEKRVLADIEKIDDTLLKLRTQLRSGARITALDAL</sequence>
<protein>
    <submittedName>
        <fullName evidence="6">ABC-type lipoprotein export system, ATPase component</fullName>
    </submittedName>
</protein>
<keyword evidence="6" id="KW-0449">Lipoprotein</keyword>
<proteinExistence type="inferred from homology"/>
<dbReference type="Proteomes" id="UP000183995">
    <property type="component" value="Unassembled WGS sequence"/>
</dbReference>
<dbReference type="InterPro" id="IPR027417">
    <property type="entry name" value="P-loop_NTPase"/>
</dbReference>
<keyword evidence="7" id="KW-1185">Reference proteome</keyword>
<evidence type="ECO:0000256" key="3">
    <source>
        <dbReference type="ARBA" id="ARBA00022741"/>
    </source>
</evidence>
<dbReference type="SMART" id="SM00382">
    <property type="entry name" value="AAA"/>
    <property type="match status" value="1"/>
</dbReference>
<evidence type="ECO:0000313" key="6">
    <source>
        <dbReference type="EMBL" id="SHI19264.1"/>
    </source>
</evidence>
<gene>
    <name evidence="6" type="ORF">SAMN02745823_03236</name>
</gene>
<dbReference type="SUPFAM" id="SSF52540">
    <property type="entry name" value="P-loop containing nucleoside triphosphate hydrolases"/>
    <property type="match status" value="1"/>
</dbReference>
<dbReference type="AlphaFoldDB" id="A0A1M5Z549"/>
<dbReference type="InterPro" id="IPR003593">
    <property type="entry name" value="AAA+_ATPase"/>
</dbReference>
<keyword evidence="3" id="KW-0547">Nucleotide-binding</keyword>
<keyword evidence="4" id="KW-0067">ATP-binding</keyword>
<evidence type="ECO:0000313" key="7">
    <source>
        <dbReference type="Proteomes" id="UP000183995"/>
    </source>
</evidence>
<dbReference type="InterPro" id="IPR003439">
    <property type="entry name" value="ABC_transporter-like_ATP-bd"/>
</dbReference>
<dbReference type="EMBL" id="FQXV01000013">
    <property type="protein sequence ID" value="SHI19264.1"/>
    <property type="molecule type" value="Genomic_DNA"/>
</dbReference>
<dbReference type="PANTHER" id="PTHR43117">
    <property type="entry name" value="OSMOPROTECTANT IMPORT ATP-BINDING PROTEIN OSMV"/>
    <property type="match status" value="1"/>
</dbReference>
<comment type="similarity">
    <text evidence="1">Belongs to the ABC transporter superfamily.</text>
</comment>
<dbReference type="Gene3D" id="3.40.50.300">
    <property type="entry name" value="P-loop containing nucleotide triphosphate hydrolases"/>
    <property type="match status" value="1"/>
</dbReference>
<dbReference type="GO" id="GO:0016887">
    <property type="term" value="F:ATP hydrolysis activity"/>
    <property type="evidence" value="ECO:0007669"/>
    <property type="project" value="InterPro"/>
</dbReference>
<dbReference type="InterPro" id="IPR017871">
    <property type="entry name" value="ABC_transporter-like_CS"/>
</dbReference>
<name>A0A1M5Z549_9FIRM</name>
<keyword evidence="2" id="KW-0813">Transport</keyword>
<accession>A0A1M5Z549</accession>
<dbReference type="OrthoDB" id="9776556at2"/>
<dbReference type="STRING" id="1123282.SAMN02745823_03236"/>
<reference evidence="6 7" key="1">
    <citation type="submission" date="2016-11" db="EMBL/GenBank/DDBJ databases">
        <authorList>
            <person name="Jaros S."/>
            <person name="Januszkiewicz K."/>
            <person name="Wedrychowicz H."/>
        </authorList>
    </citation>
    <scope>NUCLEOTIDE SEQUENCE [LARGE SCALE GENOMIC DNA]</scope>
    <source>
        <strain evidence="6 7">DSM 10068</strain>
    </source>
</reference>
<dbReference type="PROSITE" id="PS00211">
    <property type="entry name" value="ABC_TRANSPORTER_1"/>
    <property type="match status" value="1"/>
</dbReference>
<dbReference type="RefSeq" id="WP_073081180.1">
    <property type="nucleotide sequence ID" value="NZ_FQXV01000013.1"/>
</dbReference>
<dbReference type="PROSITE" id="PS50893">
    <property type="entry name" value="ABC_TRANSPORTER_2"/>
    <property type="match status" value="1"/>
</dbReference>
<organism evidence="6 7">
    <name type="scientific">Sporobacter termitidis DSM 10068</name>
    <dbReference type="NCBI Taxonomy" id="1123282"/>
    <lineage>
        <taxon>Bacteria</taxon>
        <taxon>Bacillati</taxon>
        <taxon>Bacillota</taxon>
        <taxon>Clostridia</taxon>
        <taxon>Eubacteriales</taxon>
        <taxon>Oscillospiraceae</taxon>
        <taxon>Sporobacter</taxon>
    </lineage>
</organism>
<evidence type="ECO:0000256" key="2">
    <source>
        <dbReference type="ARBA" id="ARBA00022448"/>
    </source>
</evidence>
<dbReference type="PANTHER" id="PTHR43117:SF4">
    <property type="entry name" value="OSMOPROTECTANT IMPORT ATP-BINDING PROTEIN OSMV"/>
    <property type="match status" value="1"/>
</dbReference>
<evidence type="ECO:0000259" key="5">
    <source>
        <dbReference type="PROSITE" id="PS50893"/>
    </source>
</evidence>
<evidence type="ECO:0000256" key="1">
    <source>
        <dbReference type="ARBA" id="ARBA00005417"/>
    </source>
</evidence>
<dbReference type="GO" id="GO:0005524">
    <property type="term" value="F:ATP binding"/>
    <property type="evidence" value="ECO:0007669"/>
    <property type="project" value="UniProtKB-KW"/>
</dbReference>